<organism evidence="4 6">
    <name type="scientific">Kurthia zopfii</name>
    <dbReference type="NCBI Taxonomy" id="1650"/>
    <lineage>
        <taxon>Bacteria</taxon>
        <taxon>Bacillati</taxon>
        <taxon>Bacillota</taxon>
        <taxon>Bacilli</taxon>
        <taxon>Bacillales</taxon>
        <taxon>Caryophanaceae</taxon>
        <taxon>Kurthia</taxon>
    </lineage>
</organism>
<dbReference type="NCBIfam" id="TIGR01777">
    <property type="entry name" value="yfcH"/>
    <property type="match status" value="1"/>
</dbReference>
<name>A0A8B4QDC7_9BACL</name>
<dbReference type="SUPFAM" id="SSF51735">
    <property type="entry name" value="NAD(P)-binding Rossmann-fold domains"/>
    <property type="match status" value="1"/>
</dbReference>
<dbReference type="PANTHER" id="PTHR11092:SF0">
    <property type="entry name" value="EPIMERASE FAMILY PROTEIN SDR39U1"/>
    <property type="match status" value="1"/>
</dbReference>
<feature type="domain" description="DUF1731" evidence="3">
    <location>
        <begin position="251"/>
        <end position="296"/>
    </location>
</feature>
<evidence type="ECO:0000259" key="3">
    <source>
        <dbReference type="Pfam" id="PF08338"/>
    </source>
</evidence>
<comment type="similarity">
    <text evidence="1">Belongs to the NAD(P)-dependent epimerase/dehydratase family. SDR39U1 subfamily.</text>
</comment>
<dbReference type="Proteomes" id="UP000254330">
    <property type="component" value="Unassembled WGS sequence"/>
</dbReference>
<comment type="caution">
    <text evidence="4">The sequence shown here is derived from an EMBL/GenBank/DDBJ whole genome shotgun (WGS) entry which is preliminary data.</text>
</comment>
<dbReference type="InterPro" id="IPR036291">
    <property type="entry name" value="NAD(P)-bd_dom_sf"/>
</dbReference>
<proteinExistence type="inferred from homology"/>
<dbReference type="CDD" id="cd05242">
    <property type="entry name" value="SDR_a8"/>
    <property type="match status" value="1"/>
</dbReference>
<evidence type="ECO:0000313" key="6">
    <source>
        <dbReference type="Proteomes" id="UP000254330"/>
    </source>
</evidence>
<dbReference type="AlphaFoldDB" id="A0A8B4QDC7"/>
<dbReference type="Proteomes" id="UP000294641">
    <property type="component" value="Unassembled WGS sequence"/>
</dbReference>
<feature type="domain" description="NAD-dependent epimerase/dehydratase" evidence="2">
    <location>
        <begin position="3"/>
        <end position="215"/>
    </location>
</feature>
<gene>
    <name evidence="5" type="ORF">DFR61_11415</name>
    <name evidence="4" type="ORF">NCTC10597_02473</name>
</gene>
<evidence type="ECO:0000313" key="4">
    <source>
        <dbReference type="EMBL" id="STX10702.1"/>
    </source>
</evidence>
<keyword evidence="7" id="KW-1185">Reference proteome</keyword>
<dbReference type="PANTHER" id="PTHR11092">
    <property type="entry name" value="SUGAR NUCLEOTIDE EPIMERASE RELATED"/>
    <property type="match status" value="1"/>
</dbReference>
<evidence type="ECO:0000313" key="7">
    <source>
        <dbReference type="Proteomes" id="UP000294641"/>
    </source>
</evidence>
<dbReference type="Pfam" id="PF08338">
    <property type="entry name" value="DUF1731"/>
    <property type="match status" value="1"/>
</dbReference>
<dbReference type="InterPro" id="IPR013549">
    <property type="entry name" value="DUF1731"/>
</dbReference>
<reference evidence="4 6" key="1">
    <citation type="submission" date="2018-06" db="EMBL/GenBank/DDBJ databases">
        <authorList>
            <consortium name="Pathogen Informatics"/>
            <person name="Doyle S."/>
        </authorList>
    </citation>
    <scope>NUCLEOTIDE SEQUENCE [LARGE SCALE GENOMIC DNA]</scope>
    <source>
        <strain evidence="4 6">NCTC10597</strain>
    </source>
</reference>
<evidence type="ECO:0000259" key="2">
    <source>
        <dbReference type="Pfam" id="PF01370"/>
    </source>
</evidence>
<protein>
    <submittedName>
        <fullName evidence="4">Epimerase family protein SA0724</fullName>
    </submittedName>
</protein>
<reference evidence="5 7" key="2">
    <citation type="submission" date="2019-03" db="EMBL/GenBank/DDBJ databases">
        <title>Genomic Encyclopedia of Type Strains, Phase IV (KMG-IV): sequencing the most valuable type-strain genomes for metagenomic binning, comparative biology and taxonomic classification.</title>
        <authorList>
            <person name="Goeker M."/>
        </authorList>
    </citation>
    <scope>NUCLEOTIDE SEQUENCE [LARGE SCALE GENOMIC DNA]</scope>
    <source>
        <strain evidence="5 7">DSM 20580</strain>
    </source>
</reference>
<dbReference type="Gene3D" id="3.40.50.720">
    <property type="entry name" value="NAD(P)-binding Rossmann-like Domain"/>
    <property type="match status" value="1"/>
</dbReference>
<evidence type="ECO:0000256" key="1">
    <source>
        <dbReference type="ARBA" id="ARBA00009353"/>
    </source>
</evidence>
<sequence length="298" mass="33139">MKIIIAGGSGFLGQRLTAFFTAQKHEVLILSRKPSHLEGSIKHLQWSPTPQQTLDCLEDADAFINLAGTSLNEGRWTDSQKEKIVQSRVKTTKEVLNIIDQLHTKPKVYINASAVGIYPISERAVYDESSTIFANDFLGDTVQKWEHLAKKAEEFGVRSVQTRFGVILGEDGGALPMMALPYKFYAGGNLGSGIQWVSWVHIDDVVKAIDFVIHDSTIKGPVNVTSPNPIRMKQLGQTIGQVLHKPHWFPTPSPLLKVALGEKSIMVLEGQRVLPTKLIEHGFEFNYPKIKDALVNLF</sequence>
<accession>A0A8B4QDC7</accession>
<dbReference type="RefSeq" id="WP_109349569.1">
    <property type="nucleotide sequence ID" value="NZ_BJUE01000035.1"/>
</dbReference>
<dbReference type="EMBL" id="SNZG01000014">
    <property type="protein sequence ID" value="TDR38796.1"/>
    <property type="molecule type" value="Genomic_DNA"/>
</dbReference>
<dbReference type="OrthoDB" id="9801773at2"/>
<evidence type="ECO:0000313" key="5">
    <source>
        <dbReference type="EMBL" id="TDR38796.1"/>
    </source>
</evidence>
<dbReference type="InterPro" id="IPR001509">
    <property type="entry name" value="Epimerase_deHydtase"/>
</dbReference>
<dbReference type="EMBL" id="UGNP01000001">
    <property type="protein sequence ID" value="STX10702.1"/>
    <property type="molecule type" value="Genomic_DNA"/>
</dbReference>
<dbReference type="Pfam" id="PF01370">
    <property type="entry name" value="Epimerase"/>
    <property type="match status" value="1"/>
</dbReference>
<dbReference type="InterPro" id="IPR010099">
    <property type="entry name" value="SDR39U1"/>
</dbReference>